<proteinExistence type="predicted"/>
<dbReference type="EMBL" id="PDCK01000044">
    <property type="protein sequence ID" value="PRQ25553.1"/>
    <property type="molecule type" value="Genomic_DNA"/>
</dbReference>
<keyword evidence="1" id="KW-1133">Transmembrane helix</keyword>
<feature type="transmembrane region" description="Helical" evidence="1">
    <location>
        <begin position="121"/>
        <end position="143"/>
    </location>
</feature>
<name>A0A2P6PUF2_ROSCH</name>
<keyword evidence="1" id="KW-0812">Transmembrane</keyword>
<dbReference type="Gramene" id="PRQ25553">
    <property type="protein sequence ID" value="PRQ25553"/>
    <property type="gene ID" value="RchiOBHm_Chr6g0284911"/>
</dbReference>
<dbReference type="Proteomes" id="UP000238479">
    <property type="component" value="Chromosome 6"/>
</dbReference>
<accession>A0A2P6PUF2</accession>
<evidence type="ECO:0000313" key="2">
    <source>
        <dbReference type="EMBL" id="PRQ25553.1"/>
    </source>
</evidence>
<evidence type="ECO:0000256" key="1">
    <source>
        <dbReference type="SAM" id="Phobius"/>
    </source>
</evidence>
<keyword evidence="1" id="KW-0472">Membrane</keyword>
<dbReference type="PANTHER" id="PTHR47215:SF1">
    <property type="entry name" value="F9L1.8 PROTEIN"/>
    <property type="match status" value="1"/>
</dbReference>
<feature type="transmembrane region" description="Helical" evidence="1">
    <location>
        <begin position="94"/>
        <end position="115"/>
    </location>
</feature>
<keyword evidence="3" id="KW-1185">Reference proteome</keyword>
<dbReference type="InterPro" id="IPR039261">
    <property type="entry name" value="FNR_nucleotide-bd"/>
</dbReference>
<sequence length="209" mass="24369">MGKGFEIDQIEPLENYPTVLIFATGYGTSPIGSLIESGFNADKRSDVKLFYGIRNLDNMAYQITWQWLPFTNSAQKDDLKLYHWVNFCTPKVKLYIFNLVLTTASLPMEYVLTLYHLVSEYPAFLICLSLFLKFLCSLCMDVIRYTDEEYEKYLTDPVAMKLVFSCIYDLILLNSERAFHFASWIHRLILCSYLSFTLDVDKRGERSFV</sequence>
<dbReference type="PANTHER" id="PTHR47215">
    <property type="match status" value="1"/>
</dbReference>
<gene>
    <name evidence="2" type="ORF">RchiOBHm_Chr6g0284911</name>
</gene>
<protein>
    <submittedName>
        <fullName evidence="2">Uncharacterized protein</fullName>
    </submittedName>
</protein>
<comment type="caution">
    <text evidence="2">The sequence shown here is derived from an EMBL/GenBank/DDBJ whole genome shotgun (WGS) entry which is preliminary data.</text>
</comment>
<organism evidence="2 3">
    <name type="scientific">Rosa chinensis</name>
    <name type="common">China rose</name>
    <dbReference type="NCBI Taxonomy" id="74649"/>
    <lineage>
        <taxon>Eukaryota</taxon>
        <taxon>Viridiplantae</taxon>
        <taxon>Streptophyta</taxon>
        <taxon>Embryophyta</taxon>
        <taxon>Tracheophyta</taxon>
        <taxon>Spermatophyta</taxon>
        <taxon>Magnoliopsida</taxon>
        <taxon>eudicotyledons</taxon>
        <taxon>Gunneridae</taxon>
        <taxon>Pentapetalae</taxon>
        <taxon>rosids</taxon>
        <taxon>fabids</taxon>
        <taxon>Rosales</taxon>
        <taxon>Rosaceae</taxon>
        <taxon>Rosoideae</taxon>
        <taxon>Rosoideae incertae sedis</taxon>
        <taxon>Rosa</taxon>
    </lineage>
</organism>
<reference evidence="2 3" key="1">
    <citation type="journal article" date="2018" name="Nat. Genet.">
        <title>The Rosa genome provides new insights in the design of modern roses.</title>
        <authorList>
            <person name="Bendahmane M."/>
        </authorList>
    </citation>
    <scope>NUCLEOTIDE SEQUENCE [LARGE SCALE GENOMIC DNA]</scope>
    <source>
        <strain evidence="3">cv. Old Blush</strain>
    </source>
</reference>
<dbReference type="STRING" id="74649.A0A2P6PUF2"/>
<dbReference type="Gene3D" id="3.40.50.80">
    <property type="entry name" value="Nucleotide-binding domain of ferredoxin-NADP reductase (FNR) module"/>
    <property type="match status" value="1"/>
</dbReference>
<evidence type="ECO:0000313" key="3">
    <source>
        <dbReference type="Proteomes" id="UP000238479"/>
    </source>
</evidence>
<dbReference type="SUPFAM" id="SSF52343">
    <property type="entry name" value="Ferredoxin reductase-like, C-terminal NADP-linked domain"/>
    <property type="match status" value="1"/>
</dbReference>
<dbReference type="AlphaFoldDB" id="A0A2P6PUF2"/>